<reference evidence="2" key="1">
    <citation type="submission" date="2017-08" db="EMBL/GenBank/DDBJ databases">
        <authorList>
            <person name="Alvarez-Ponce D."/>
            <person name="Weitzman C.L."/>
            <person name="Tillett R.L."/>
            <person name="Sandmeier F.C."/>
            <person name="Tracy C.R."/>
        </authorList>
    </citation>
    <scope>NUCLEOTIDE SEQUENCE [LARGE SCALE GENOMIC DNA]</scope>
    <source>
        <strain evidence="2">723</strain>
    </source>
</reference>
<dbReference type="AlphaFoldDB" id="A0A269TK54"/>
<comment type="caution">
    <text evidence="1">The sequence shown here is derived from an EMBL/GenBank/DDBJ whole genome shotgun (WGS) entry which is preliminary data.</text>
</comment>
<accession>A0A269TK54</accession>
<proteinExistence type="predicted"/>
<dbReference type="EMBL" id="NQNY01000001">
    <property type="protein sequence ID" value="PAK21761.1"/>
    <property type="molecule type" value="Genomic_DNA"/>
</dbReference>
<gene>
    <name evidence="1" type="ORF">CJJ23_00245</name>
</gene>
<evidence type="ECO:0000313" key="1">
    <source>
        <dbReference type="EMBL" id="PAK21761.1"/>
    </source>
</evidence>
<name>A0A269TK54_9BACT</name>
<sequence length="93" mass="10989">MLVDQEVKNLKPLVLRSKKHLIKFLNNWKNSLLNKFDTDEKTQTDLGLSKNKLTKMFDDFMKQITKQFNSEYFDKNLIVIDFGNKYSAVGQKK</sequence>
<organism evidence="1 2">
    <name type="scientific">Mycoplasmopsis agassizii</name>
    <dbReference type="NCBI Taxonomy" id="33922"/>
    <lineage>
        <taxon>Bacteria</taxon>
        <taxon>Bacillati</taxon>
        <taxon>Mycoplasmatota</taxon>
        <taxon>Mycoplasmoidales</taxon>
        <taxon>Metamycoplasmataceae</taxon>
        <taxon>Mycoplasmopsis</taxon>
    </lineage>
</organism>
<evidence type="ECO:0000313" key="2">
    <source>
        <dbReference type="Proteomes" id="UP000216943"/>
    </source>
</evidence>
<dbReference type="RefSeq" id="WP_095334418.1">
    <property type="nucleotide sequence ID" value="NZ_NQNY01000001.1"/>
</dbReference>
<dbReference type="Proteomes" id="UP000216943">
    <property type="component" value="Unassembled WGS sequence"/>
</dbReference>
<protein>
    <submittedName>
        <fullName evidence="1">Uncharacterized protein</fullName>
    </submittedName>
</protein>